<dbReference type="Pfam" id="PF13523">
    <property type="entry name" value="Acetyltransf_8"/>
    <property type="match status" value="1"/>
</dbReference>
<sequence>MVLFQNQKLKVRELDPKDKAHIAKWLSDPSVLEFYEGRDNPFDVDRVNEVFYDSEDENVRCMVEYDDHAIGYIQFYLLDDETKKEYEYTGENIYGTDQFIGEKEFRNKGLGTLLVQSMLEFLIKHRHAERIVMDPQLTNTRAIRCYEKCGFKRVKKLPNREYHEGEYRDCWLMEYTINRQLIE</sequence>
<reference evidence="3 4" key="1">
    <citation type="submission" date="2019-11" db="EMBL/GenBank/DDBJ databases">
        <authorList>
            <person name="Li J."/>
        </authorList>
    </citation>
    <scope>NUCLEOTIDE SEQUENCE [LARGE SCALE GENOMIC DNA]</scope>
    <source>
        <strain evidence="3 4">J4</strain>
    </source>
</reference>
<dbReference type="Gene3D" id="3.40.630.30">
    <property type="match status" value="1"/>
</dbReference>
<dbReference type="Proteomes" id="UP000480185">
    <property type="component" value="Unassembled WGS sequence"/>
</dbReference>
<evidence type="ECO:0000256" key="1">
    <source>
        <dbReference type="ARBA" id="ARBA00023251"/>
    </source>
</evidence>
<dbReference type="CDD" id="cd04301">
    <property type="entry name" value="NAT_SF"/>
    <property type="match status" value="1"/>
</dbReference>
<dbReference type="PROSITE" id="PS51186">
    <property type="entry name" value="GNAT"/>
    <property type="match status" value="1"/>
</dbReference>
<protein>
    <submittedName>
        <fullName evidence="3">GNAT family N-acetyltransferase</fullName>
    </submittedName>
</protein>
<evidence type="ECO:0000313" key="3">
    <source>
        <dbReference type="EMBL" id="MRG86082.1"/>
    </source>
</evidence>
<dbReference type="GO" id="GO:0016410">
    <property type="term" value="F:N-acyltransferase activity"/>
    <property type="evidence" value="ECO:0007669"/>
    <property type="project" value="TreeGrafter"/>
</dbReference>
<evidence type="ECO:0000313" key="4">
    <source>
        <dbReference type="Proteomes" id="UP000480185"/>
    </source>
</evidence>
<keyword evidence="4" id="KW-1185">Reference proteome</keyword>
<proteinExistence type="predicted"/>
<dbReference type="InterPro" id="IPR000182">
    <property type="entry name" value="GNAT_dom"/>
</dbReference>
<organism evidence="3 4">
    <name type="scientific">Salinibacillus xinjiangensis</name>
    <dbReference type="NCBI Taxonomy" id="1229268"/>
    <lineage>
        <taxon>Bacteria</taxon>
        <taxon>Bacillati</taxon>
        <taxon>Bacillota</taxon>
        <taxon>Bacilli</taxon>
        <taxon>Bacillales</taxon>
        <taxon>Bacillaceae</taxon>
        <taxon>Salinibacillus</taxon>
    </lineage>
</organism>
<dbReference type="InterPro" id="IPR016181">
    <property type="entry name" value="Acyl_CoA_acyltransferase"/>
</dbReference>
<dbReference type="PANTHER" id="PTHR31438">
    <property type="entry name" value="LYSINE N-ACYLTRANSFERASE C17G9.06C-RELATED"/>
    <property type="match status" value="1"/>
</dbReference>
<keyword evidence="1" id="KW-0046">Antibiotic resistance</keyword>
<dbReference type="PANTHER" id="PTHR31438:SF1">
    <property type="entry name" value="LYSINE N-ACYLTRANSFERASE C17G9.06C-RELATED"/>
    <property type="match status" value="1"/>
</dbReference>
<comment type="caution">
    <text evidence="3">The sequence shown here is derived from an EMBL/GenBank/DDBJ whole genome shotgun (WGS) entry which is preliminary data.</text>
</comment>
<dbReference type="EMBL" id="WJNH01000003">
    <property type="protein sequence ID" value="MRG86082.1"/>
    <property type="molecule type" value="Genomic_DNA"/>
</dbReference>
<accession>A0A6G1X564</accession>
<feature type="domain" description="N-acetyltransferase" evidence="2">
    <location>
        <begin position="9"/>
        <end position="178"/>
    </location>
</feature>
<evidence type="ECO:0000259" key="2">
    <source>
        <dbReference type="PROSITE" id="PS51186"/>
    </source>
</evidence>
<dbReference type="GO" id="GO:0046677">
    <property type="term" value="P:response to antibiotic"/>
    <property type="evidence" value="ECO:0007669"/>
    <property type="project" value="UniProtKB-KW"/>
</dbReference>
<dbReference type="SUPFAM" id="SSF55729">
    <property type="entry name" value="Acyl-CoA N-acyltransferases (Nat)"/>
    <property type="match status" value="1"/>
</dbReference>
<dbReference type="AlphaFoldDB" id="A0A6G1X564"/>
<name>A0A6G1X564_9BACI</name>
<gene>
    <name evidence="3" type="ORF">GH754_07060</name>
</gene>
<keyword evidence="3" id="KW-0808">Transferase</keyword>